<accession>A0ACC2YS40</accession>
<sequence>MSTTASKPLAGKPEISQFRKRLIVLCDGTGQDSTANDHTKPPTNVTRFGRAISPWTEVETTVANTSEPKKEQVEQIVYYQKGVGTNSWLDKRLGGATGAGVAANVRAAYGFLAHNYDPGDEIYFFGYSRGAYTARAIADMVTKAGLLKKRGMDAFTKLYKTYSDQYLSGSKADAGKEGAGKEGPSDRLKVNGIEDEWYHEGADRAVRIVGVWDTVEFHKPGPGRSFGYPGEEIKFENNELSPHIPFGFHALALDERRKAFSPTLWKVSSGSQSEDNRSQHIKQVWFSGRHSDIGGGCPDPSLSNITLAWMIAECEETKLLGFDHSYCRADDQVGSELWDTARGATAEEADFGDWVYHLADWIPFVETLKDRELLSEDGTPNGEVHASIEHRNLGKNPKAKDAKHYPCNLLTGDYDEGKGWRLRGHQGKWLEVAHLNDLEEEYRGKVRRADT</sequence>
<comment type="caution">
    <text evidence="1">The sequence shown here is derived from an EMBL/GenBank/DDBJ whole genome shotgun (WGS) entry which is preliminary data.</text>
</comment>
<evidence type="ECO:0000313" key="1">
    <source>
        <dbReference type="EMBL" id="KAJ9638213.1"/>
    </source>
</evidence>
<name>A0ACC2YS40_9PEZI</name>
<dbReference type="EMBL" id="JAPDRP010000021">
    <property type="protein sequence ID" value="KAJ9638213.1"/>
    <property type="molecule type" value="Genomic_DNA"/>
</dbReference>
<proteinExistence type="predicted"/>
<evidence type="ECO:0000313" key="2">
    <source>
        <dbReference type="Proteomes" id="UP001172680"/>
    </source>
</evidence>
<keyword evidence="2" id="KW-1185">Reference proteome</keyword>
<gene>
    <name evidence="1" type="ORF">H2199_006900</name>
</gene>
<organism evidence="1 2">
    <name type="scientific">Coniosporium tulheliwenetii</name>
    <dbReference type="NCBI Taxonomy" id="3383036"/>
    <lineage>
        <taxon>Eukaryota</taxon>
        <taxon>Fungi</taxon>
        <taxon>Dikarya</taxon>
        <taxon>Ascomycota</taxon>
        <taxon>Pezizomycotina</taxon>
        <taxon>Dothideomycetes</taxon>
        <taxon>Dothideomycetes incertae sedis</taxon>
        <taxon>Coniosporium</taxon>
    </lineage>
</organism>
<reference evidence="1" key="1">
    <citation type="submission" date="2022-10" db="EMBL/GenBank/DDBJ databases">
        <title>Culturing micro-colonial fungi from biological soil crusts in the Mojave desert and describing Neophaeococcomyces mojavensis, and introducing the new genera and species Taxawa tesnikishii.</title>
        <authorList>
            <person name="Kurbessoian T."/>
            <person name="Stajich J.E."/>
        </authorList>
    </citation>
    <scope>NUCLEOTIDE SEQUENCE</scope>
    <source>
        <strain evidence="1">JES_115</strain>
    </source>
</reference>
<dbReference type="Proteomes" id="UP001172680">
    <property type="component" value="Unassembled WGS sequence"/>
</dbReference>
<protein>
    <submittedName>
        <fullName evidence="1">Uncharacterized protein</fullName>
    </submittedName>
</protein>